<dbReference type="STRING" id="378806.STAUR_7122"/>
<keyword evidence="2" id="KW-0808">Transferase</keyword>
<proteinExistence type="predicted"/>
<reference evidence="9 11" key="1">
    <citation type="submission" date="2006-04" db="EMBL/GenBank/DDBJ databases">
        <authorList>
            <person name="Nierman W.C."/>
        </authorList>
    </citation>
    <scope>NUCLEOTIDE SEQUENCE [LARGE SCALE GENOMIC DNA]</scope>
    <source>
        <strain evidence="9 11">DW4/3-1</strain>
    </source>
</reference>
<gene>
    <name evidence="8" type="ordered locus">STAUR_7122</name>
    <name evidence="9" type="ORF">STIAU_8538</name>
</gene>
<evidence type="ECO:0000313" key="11">
    <source>
        <dbReference type="Proteomes" id="UP000032702"/>
    </source>
</evidence>
<dbReference type="InterPro" id="IPR011009">
    <property type="entry name" value="Kinase-like_dom_sf"/>
</dbReference>
<dbReference type="Proteomes" id="UP000001351">
    <property type="component" value="Chromosome"/>
</dbReference>
<dbReference type="InterPro" id="IPR008271">
    <property type="entry name" value="Ser/Thr_kinase_AS"/>
</dbReference>
<dbReference type="AlphaFoldDB" id="Q09AN9"/>
<accession>Q09AN9</accession>
<dbReference type="PANTHER" id="PTHR43671:SF13">
    <property type="entry name" value="SERINE_THREONINE-PROTEIN KINASE NEK2"/>
    <property type="match status" value="1"/>
</dbReference>
<dbReference type="Proteomes" id="UP000032702">
    <property type="component" value="Unassembled WGS sequence"/>
</dbReference>
<organism evidence="9 11">
    <name type="scientific">Stigmatella aurantiaca (strain DW4/3-1)</name>
    <dbReference type="NCBI Taxonomy" id="378806"/>
    <lineage>
        <taxon>Bacteria</taxon>
        <taxon>Pseudomonadati</taxon>
        <taxon>Myxococcota</taxon>
        <taxon>Myxococcia</taxon>
        <taxon>Myxococcales</taxon>
        <taxon>Cystobacterineae</taxon>
        <taxon>Archangiaceae</taxon>
        <taxon>Stigmatella</taxon>
    </lineage>
</organism>
<dbReference type="Pfam" id="PF00069">
    <property type="entry name" value="Pkinase"/>
    <property type="match status" value="1"/>
</dbReference>
<keyword evidence="3" id="KW-0547">Nucleotide-binding</keyword>
<dbReference type="EC" id="2.7.11.1" evidence="1"/>
<feature type="region of interest" description="Disordered" evidence="6">
    <location>
        <begin position="370"/>
        <end position="399"/>
    </location>
</feature>
<keyword evidence="4 9" id="KW-0418">Kinase</keyword>
<protein>
    <recommendedName>
        <fullName evidence="1">non-specific serine/threonine protein kinase</fullName>
        <ecNumber evidence="1">2.7.11.1</ecNumber>
    </recommendedName>
</protein>
<evidence type="ECO:0000259" key="7">
    <source>
        <dbReference type="PROSITE" id="PS50011"/>
    </source>
</evidence>
<name>Q09AN9_STIAD</name>
<dbReference type="InterPro" id="IPR000719">
    <property type="entry name" value="Prot_kinase_dom"/>
</dbReference>
<dbReference type="CDD" id="cd14014">
    <property type="entry name" value="STKc_PknB_like"/>
    <property type="match status" value="1"/>
</dbReference>
<dbReference type="InterPro" id="IPR050660">
    <property type="entry name" value="NEK_Ser/Thr_kinase"/>
</dbReference>
<evidence type="ECO:0000313" key="8">
    <source>
        <dbReference type="EMBL" id="ADO74878.1"/>
    </source>
</evidence>
<dbReference type="KEGG" id="sur:STAUR_7122"/>
<feature type="domain" description="Protein kinase" evidence="7">
    <location>
        <begin position="1"/>
        <end position="266"/>
    </location>
</feature>
<dbReference type="eggNOG" id="COG0515">
    <property type="taxonomic scope" value="Bacteria"/>
</dbReference>
<feature type="region of interest" description="Disordered" evidence="6">
    <location>
        <begin position="134"/>
        <end position="153"/>
    </location>
</feature>
<dbReference type="GO" id="GO:0004674">
    <property type="term" value="F:protein serine/threonine kinase activity"/>
    <property type="evidence" value="ECO:0007669"/>
    <property type="project" value="UniProtKB-EC"/>
</dbReference>
<dbReference type="PROSITE" id="PS00108">
    <property type="entry name" value="PROTEIN_KINASE_ST"/>
    <property type="match status" value="1"/>
</dbReference>
<evidence type="ECO:0000313" key="9">
    <source>
        <dbReference type="EMBL" id="EAU68792.1"/>
    </source>
</evidence>
<sequence length="453" mass="47707">MQTPHAPELNPALLPPGTLVGSWRVVAWAGRGVHGAVYQVVPVDSAHAHPLRDSGTWQHPGGTLHPFLVMDWVHGTPLYDWAQQHAPSSQKVLRLLAQLARALHALHSQGCLHRDVKGDNVLVRHSDGSALLTDFGSGRSSDSATLTPGTLPPGTPAYRSPEACLFDLQFFRDPRAHYAAQPADDLYALGVTAYRLVTGAYPELGEPARDASGIWRLEGLASASPIALNPHVAPQLNDLILRMLSMRPEERGTAEALAEALEQAAVASAPPSLPTGNAVAETQAQAHEVPFPAPGSAARVSLPVRTQPWLGLAGMAAVLALGVWLCWGTSQTFPGPPSVATPRADEAHLEDGGTSGLGDEAVTAAAVAPPVPSVSGESHEGTLPEPMPGQTRPDAKGRCAHPQQIRLNGGCWVKTSLGREKCEALNGAMRDGTCYVPAASPERQPTSHPVHTP</sequence>
<reference evidence="8 10" key="2">
    <citation type="journal article" date="2011" name="Mol. Biol. Evol.">
        <title>Comparative genomic analysis of fruiting body formation in Myxococcales.</title>
        <authorList>
            <person name="Huntley S."/>
            <person name="Hamann N."/>
            <person name="Wegener-Feldbrugge S."/>
            <person name="Treuner-Lange A."/>
            <person name="Kube M."/>
            <person name="Reinhardt R."/>
            <person name="Klages S."/>
            <person name="Muller R."/>
            <person name="Ronning C.M."/>
            <person name="Nierman W.C."/>
            <person name="Sogaard-Andersen L."/>
        </authorList>
    </citation>
    <scope>NUCLEOTIDE SEQUENCE [LARGE SCALE GENOMIC DNA]</scope>
    <source>
        <strain evidence="8 10">DW4/3-1</strain>
    </source>
</reference>
<evidence type="ECO:0000256" key="4">
    <source>
        <dbReference type="ARBA" id="ARBA00022777"/>
    </source>
</evidence>
<dbReference type="Gene3D" id="1.10.510.10">
    <property type="entry name" value="Transferase(Phosphotransferase) domain 1"/>
    <property type="match status" value="1"/>
</dbReference>
<dbReference type="SUPFAM" id="SSF56112">
    <property type="entry name" value="Protein kinase-like (PK-like)"/>
    <property type="match status" value="1"/>
</dbReference>
<dbReference type="EMBL" id="AAMD01000012">
    <property type="protein sequence ID" value="EAU68792.1"/>
    <property type="molecule type" value="Genomic_DNA"/>
</dbReference>
<evidence type="ECO:0000256" key="5">
    <source>
        <dbReference type="ARBA" id="ARBA00022840"/>
    </source>
</evidence>
<feature type="region of interest" description="Disordered" evidence="6">
    <location>
        <begin position="337"/>
        <end position="357"/>
    </location>
</feature>
<dbReference type="HOGENOM" id="CLU_028595_1_0_7"/>
<dbReference type="OrthoDB" id="5537402at2"/>
<evidence type="ECO:0000256" key="6">
    <source>
        <dbReference type="SAM" id="MobiDB-lite"/>
    </source>
</evidence>
<dbReference type="RefSeq" id="WP_002611547.1">
    <property type="nucleotide sequence ID" value="NC_014623.1"/>
</dbReference>
<dbReference type="PANTHER" id="PTHR43671">
    <property type="entry name" value="SERINE/THREONINE-PROTEIN KINASE NEK"/>
    <property type="match status" value="1"/>
</dbReference>
<keyword evidence="10" id="KW-1185">Reference proteome</keyword>
<dbReference type="EMBL" id="CP002271">
    <property type="protein sequence ID" value="ADO74878.1"/>
    <property type="molecule type" value="Genomic_DNA"/>
</dbReference>
<dbReference type="SMART" id="SM00220">
    <property type="entry name" value="S_TKc"/>
    <property type="match status" value="1"/>
</dbReference>
<evidence type="ECO:0000256" key="1">
    <source>
        <dbReference type="ARBA" id="ARBA00012513"/>
    </source>
</evidence>
<dbReference type="GO" id="GO:0005524">
    <property type="term" value="F:ATP binding"/>
    <property type="evidence" value="ECO:0007669"/>
    <property type="project" value="UniProtKB-KW"/>
</dbReference>
<dbReference type="PROSITE" id="PS50011">
    <property type="entry name" value="PROTEIN_KINASE_DOM"/>
    <property type="match status" value="1"/>
</dbReference>
<evidence type="ECO:0000256" key="2">
    <source>
        <dbReference type="ARBA" id="ARBA00022679"/>
    </source>
</evidence>
<evidence type="ECO:0000313" key="10">
    <source>
        <dbReference type="Proteomes" id="UP000001351"/>
    </source>
</evidence>
<evidence type="ECO:0000256" key="3">
    <source>
        <dbReference type="ARBA" id="ARBA00022741"/>
    </source>
</evidence>
<keyword evidence="5" id="KW-0067">ATP-binding</keyword>